<reference evidence="2" key="1">
    <citation type="submission" date="2024-04" db="EMBL/GenBank/DDBJ databases">
        <authorList>
            <consortium name="Molecular Ecology Group"/>
        </authorList>
    </citation>
    <scope>NUCLEOTIDE SEQUENCE</scope>
</reference>
<name>A0AAV2N4C7_9HYME</name>
<sequence length="73" mass="7921">MISGAHTCREYSRGTQRGTQRGYRVGRAESDINVRHGNAATGHATEITGPISPAGIYGRRDFALLEPFTVFAL</sequence>
<feature type="compositionally biased region" description="Low complexity" evidence="1">
    <location>
        <begin position="13"/>
        <end position="24"/>
    </location>
</feature>
<dbReference type="AlphaFoldDB" id="A0AAV2N4C7"/>
<dbReference type="Proteomes" id="UP001497644">
    <property type="component" value="Chromosome 10"/>
</dbReference>
<dbReference type="EMBL" id="OZ034833">
    <property type="protein sequence ID" value="CAL1674612.1"/>
    <property type="molecule type" value="Genomic_DNA"/>
</dbReference>
<evidence type="ECO:0000256" key="1">
    <source>
        <dbReference type="SAM" id="MobiDB-lite"/>
    </source>
</evidence>
<accession>A0AAV2N4C7</accession>
<evidence type="ECO:0000313" key="2">
    <source>
        <dbReference type="EMBL" id="CAL1674612.1"/>
    </source>
</evidence>
<proteinExistence type="predicted"/>
<evidence type="ECO:0000313" key="3">
    <source>
        <dbReference type="Proteomes" id="UP001497644"/>
    </source>
</evidence>
<gene>
    <name evidence="2" type="ORF">LPLAT_LOCUS1192</name>
</gene>
<keyword evidence="3" id="KW-1185">Reference proteome</keyword>
<organism evidence="2 3">
    <name type="scientific">Lasius platythorax</name>
    <dbReference type="NCBI Taxonomy" id="488582"/>
    <lineage>
        <taxon>Eukaryota</taxon>
        <taxon>Metazoa</taxon>
        <taxon>Ecdysozoa</taxon>
        <taxon>Arthropoda</taxon>
        <taxon>Hexapoda</taxon>
        <taxon>Insecta</taxon>
        <taxon>Pterygota</taxon>
        <taxon>Neoptera</taxon>
        <taxon>Endopterygota</taxon>
        <taxon>Hymenoptera</taxon>
        <taxon>Apocrita</taxon>
        <taxon>Aculeata</taxon>
        <taxon>Formicoidea</taxon>
        <taxon>Formicidae</taxon>
        <taxon>Formicinae</taxon>
        <taxon>Lasius</taxon>
        <taxon>Lasius</taxon>
    </lineage>
</organism>
<protein>
    <submittedName>
        <fullName evidence="2">Uncharacterized protein</fullName>
    </submittedName>
</protein>
<feature type="region of interest" description="Disordered" evidence="1">
    <location>
        <begin position="1"/>
        <end position="24"/>
    </location>
</feature>